<dbReference type="SUPFAM" id="SSF54211">
    <property type="entry name" value="Ribosomal protein S5 domain 2-like"/>
    <property type="match status" value="1"/>
</dbReference>
<evidence type="ECO:0000313" key="17">
    <source>
        <dbReference type="Proteomes" id="UP000199337"/>
    </source>
</evidence>
<dbReference type="EMBL" id="FOOX01000001">
    <property type="protein sequence ID" value="SFF95089.1"/>
    <property type="molecule type" value="Genomic_DNA"/>
</dbReference>
<evidence type="ECO:0000256" key="1">
    <source>
        <dbReference type="ARBA" id="ARBA00005015"/>
    </source>
</evidence>
<dbReference type="PANTHER" id="PTHR20861">
    <property type="entry name" value="HOMOSERINE/4-DIPHOSPHOCYTIDYL-2-C-METHYL-D-ERYTHRITOL KINASE"/>
    <property type="match status" value="1"/>
</dbReference>
<dbReference type="STRING" id="341036.SAMN05660649_00163"/>
<dbReference type="OrthoDB" id="9769912at2"/>
<dbReference type="Pfam" id="PF00288">
    <property type="entry name" value="GHMP_kinases_N"/>
    <property type="match status" value="1"/>
</dbReference>
<comment type="similarity">
    <text evidence="2 13">Belongs to the GHMP kinase family. Homoserine kinase subfamily.</text>
</comment>
<dbReference type="NCBIfam" id="TIGR00191">
    <property type="entry name" value="thrB"/>
    <property type="match status" value="1"/>
</dbReference>
<reference evidence="17" key="1">
    <citation type="submission" date="2016-10" db="EMBL/GenBank/DDBJ databases">
        <authorList>
            <person name="Varghese N."/>
            <person name="Submissions S."/>
        </authorList>
    </citation>
    <scope>NUCLEOTIDE SEQUENCE [LARGE SCALE GENOMIC DNA]</scope>
    <source>
        <strain evidence="17">DSM 17038</strain>
    </source>
</reference>
<evidence type="ECO:0000256" key="2">
    <source>
        <dbReference type="ARBA" id="ARBA00007370"/>
    </source>
</evidence>
<dbReference type="Gene3D" id="3.30.70.890">
    <property type="entry name" value="GHMP kinase, C-terminal domain"/>
    <property type="match status" value="1"/>
</dbReference>
<keyword evidence="5 13" id="KW-0028">Amino-acid biosynthesis</keyword>
<dbReference type="Proteomes" id="UP000199337">
    <property type="component" value="Unassembled WGS sequence"/>
</dbReference>
<evidence type="ECO:0000256" key="11">
    <source>
        <dbReference type="ARBA" id="ARBA00049375"/>
    </source>
</evidence>
<sequence length="300" mass="31674">MIRVQVPATTANLGPGFDCLGMALELYNVVEFSKIHHGLVIEIEGEGSGELPRDQKNLVYRAARRVFEKTGYDPGGLRIKLSNNIPLGRGLGSSASAVVGGIIAAGMMSGASLSRREILGLACSMEGHPDNVAPAILGGLVIYTSVDGEINWLKIDLPAGLKVVAAVPDFPVNTREARENLPHMVTLRDAVFNISRAALLVAALQKGDFNLLGTAMDDRIHQPYRSGLIPGYKKVVSAARLAGARGVAVSGAGPTIIAMADGNYKLIAEVMKETFRESGVSARSIILDPNPVGARALEVI</sequence>
<dbReference type="GO" id="GO:0005737">
    <property type="term" value="C:cytoplasm"/>
    <property type="evidence" value="ECO:0007669"/>
    <property type="project" value="UniProtKB-SubCell"/>
</dbReference>
<evidence type="ECO:0000256" key="8">
    <source>
        <dbReference type="ARBA" id="ARBA00022741"/>
    </source>
</evidence>
<keyword evidence="7 13" id="KW-0791">Threonine biosynthesis</keyword>
<evidence type="ECO:0000256" key="13">
    <source>
        <dbReference type="HAMAP-Rule" id="MF_00384"/>
    </source>
</evidence>
<dbReference type="PROSITE" id="PS00627">
    <property type="entry name" value="GHMP_KINASES_ATP"/>
    <property type="match status" value="1"/>
</dbReference>
<accession>A0A1I2MWR7</accession>
<dbReference type="EC" id="2.7.1.39" evidence="3 13"/>
<dbReference type="InterPro" id="IPR013750">
    <property type="entry name" value="GHMP_kinase_C_dom"/>
</dbReference>
<dbReference type="InterPro" id="IPR000870">
    <property type="entry name" value="Homoserine_kinase"/>
</dbReference>
<keyword evidence="13" id="KW-0963">Cytoplasm</keyword>
<dbReference type="HAMAP" id="MF_00384">
    <property type="entry name" value="Homoser_kinase"/>
    <property type="match status" value="1"/>
</dbReference>
<evidence type="ECO:0000256" key="10">
    <source>
        <dbReference type="ARBA" id="ARBA00022840"/>
    </source>
</evidence>
<proteinExistence type="inferred from homology"/>
<name>A0A1I2MWR7_9FIRM</name>
<keyword evidence="17" id="KW-1185">Reference proteome</keyword>
<comment type="pathway">
    <text evidence="1 13">Amino-acid biosynthesis; L-threonine biosynthesis; L-threonine from L-aspartate: step 4/5.</text>
</comment>
<comment type="subcellular location">
    <subcellularLocation>
        <location evidence="13">Cytoplasm</location>
    </subcellularLocation>
</comment>
<keyword evidence="8 13" id="KW-0547">Nucleotide-binding</keyword>
<feature type="domain" description="GHMP kinase C-terminal" evidence="15">
    <location>
        <begin position="201"/>
        <end position="275"/>
    </location>
</feature>
<evidence type="ECO:0000256" key="6">
    <source>
        <dbReference type="ARBA" id="ARBA00022679"/>
    </source>
</evidence>
<comment type="catalytic activity">
    <reaction evidence="11 13">
        <text>L-homoserine + ATP = O-phospho-L-homoserine + ADP + H(+)</text>
        <dbReference type="Rhea" id="RHEA:13985"/>
        <dbReference type="ChEBI" id="CHEBI:15378"/>
        <dbReference type="ChEBI" id="CHEBI:30616"/>
        <dbReference type="ChEBI" id="CHEBI:57476"/>
        <dbReference type="ChEBI" id="CHEBI:57590"/>
        <dbReference type="ChEBI" id="CHEBI:456216"/>
        <dbReference type="EC" id="2.7.1.39"/>
    </reaction>
</comment>
<dbReference type="InterPro" id="IPR036554">
    <property type="entry name" value="GHMP_kinase_C_sf"/>
</dbReference>
<dbReference type="InterPro" id="IPR014721">
    <property type="entry name" value="Ribsml_uS5_D2-typ_fold_subgr"/>
</dbReference>
<dbReference type="RefSeq" id="WP_092467749.1">
    <property type="nucleotide sequence ID" value="NZ_FOOX01000001.1"/>
</dbReference>
<dbReference type="GO" id="GO:0009088">
    <property type="term" value="P:threonine biosynthetic process"/>
    <property type="evidence" value="ECO:0007669"/>
    <property type="project" value="UniProtKB-UniRule"/>
</dbReference>
<evidence type="ECO:0000256" key="12">
    <source>
        <dbReference type="ARBA" id="ARBA00049954"/>
    </source>
</evidence>
<keyword evidence="9 13" id="KW-0418">Kinase</keyword>
<feature type="binding site" evidence="13">
    <location>
        <begin position="86"/>
        <end position="96"/>
    </location>
    <ligand>
        <name>ATP</name>
        <dbReference type="ChEBI" id="CHEBI:30616"/>
    </ligand>
</feature>
<dbReference type="GO" id="GO:0004413">
    <property type="term" value="F:homoserine kinase activity"/>
    <property type="evidence" value="ECO:0007669"/>
    <property type="project" value="UniProtKB-UniRule"/>
</dbReference>
<feature type="domain" description="GHMP kinase N-terminal" evidence="14">
    <location>
        <begin position="57"/>
        <end position="139"/>
    </location>
</feature>
<evidence type="ECO:0000256" key="9">
    <source>
        <dbReference type="ARBA" id="ARBA00022777"/>
    </source>
</evidence>
<evidence type="ECO:0000256" key="4">
    <source>
        <dbReference type="ARBA" id="ARBA00017858"/>
    </source>
</evidence>
<evidence type="ECO:0000259" key="15">
    <source>
        <dbReference type="Pfam" id="PF08544"/>
    </source>
</evidence>
<keyword evidence="10 13" id="KW-0067">ATP-binding</keyword>
<gene>
    <name evidence="13" type="primary">thrB</name>
    <name evidence="16" type="ORF">SAMN05660649_00163</name>
</gene>
<dbReference type="NCBIfam" id="NF002288">
    <property type="entry name" value="PRK01212.1-4"/>
    <property type="match status" value="1"/>
</dbReference>
<dbReference type="UniPathway" id="UPA00050">
    <property type="reaction ID" value="UER00064"/>
</dbReference>
<evidence type="ECO:0000313" key="16">
    <source>
        <dbReference type="EMBL" id="SFF95089.1"/>
    </source>
</evidence>
<dbReference type="Gene3D" id="3.30.230.10">
    <property type="match status" value="1"/>
</dbReference>
<evidence type="ECO:0000256" key="5">
    <source>
        <dbReference type="ARBA" id="ARBA00022605"/>
    </source>
</evidence>
<organism evidence="16 17">
    <name type="scientific">Desulfotruncus arcticus DSM 17038</name>
    <dbReference type="NCBI Taxonomy" id="1121424"/>
    <lineage>
        <taxon>Bacteria</taxon>
        <taxon>Bacillati</taxon>
        <taxon>Bacillota</taxon>
        <taxon>Clostridia</taxon>
        <taxon>Eubacteriales</taxon>
        <taxon>Desulfallaceae</taxon>
        <taxon>Desulfotruncus</taxon>
    </lineage>
</organism>
<dbReference type="PRINTS" id="PR00958">
    <property type="entry name" value="HOMSERKINASE"/>
</dbReference>
<keyword evidence="6 13" id="KW-0808">Transferase</keyword>
<dbReference type="InterPro" id="IPR006203">
    <property type="entry name" value="GHMP_knse_ATP-bd_CS"/>
</dbReference>
<evidence type="ECO:0000256" key="3">
    <source>
        <dbReference type="ARBA" id="ARBA00012078"/>
    </source>
</evidence>
<comment type="function">
    <text evidence="12 13">Catalyzes the ATP-dependent phosphorylation of L-homoserine to L-homoserine phosphate.</text>
</comment>
<dbReference type="Pfam" id="PF08544">
    <property type="entry name" value="GHMP_kinases_C"/>
    <property type="match status" value="1"/>
</dbReference>
<dbReference type="InterPro" id="IPR020568">
    <property type="entry name" value="Ribosomal_Su5_D2-typ_SF"/>
</dbReference>
<dbReference type="GO" id="GO:0005524">
    <property type="term" value="F:ATP binding"/>
    <property type="evidence" value="ECO:0007669"/>
    <property type="project" value="UniProtKB-UniRule"/>
</dbReference>
<protein>
    <recommendedName>
        <fullName evidence="4 13">Homoserine kinase</fullName>
        <shortName evidence="13">HK</shortName>
        <shortName evidence="13">HSK</shortName>
        <ecNumber evidence="3 13">2.7.1.39</ecNumber>
    </recommendedName>
</protein>
<dbReference type="InterPro" id="IPR006204">
    <property type="entry name" value="GHMP_kinase_N_dom"/>
</dbReference>
<dbReference type="PANTHER" id="PTHR20861:SF1">
    <property type="entry name" value="HOMOSERINE KINASE"/>
    <property type="match status" value="1"/>
</dbReference>
<dbReference type="PIRSF" id="PIRSF000676">
    <property type="entry name" value="Homoser_kin"/>
    <property type="match status" value="1"/>
</dbReference>
<evidence type="ECO:0000256" key="7">
    <source>
        <dbReference type="ARBA" id="ARBA00022697"/>
    </source>
</evidence>
<dbReference type="SUPFAM" id="SSF55060">
    <property type="entry name" value="GHMP Kinase, C-terminal domain"/>
    <property type="match status" value="1"/>
</dbReference>
<dbReference type="AlphaFoldDB" id="A0A1I2MWR7"/>
<evidence type="ECO:0000259" key="14">
    <source>
        <dbReference type="Pfam" id="PF00288"/>
    </source>
</evidence>